<evidence type="ECO:0000313" key="2">
    <source>
        <dbReference type="EMBL" id="RKK12445.1"/>
    </source>
</evidence>
<reference evidence="2" key="1">
    <citation type="journal article" date="2018" name="Sci. Rep.">
        <title>Characterisation of pathogen-specific regions and novel effector candidates in Fusarium oxysporum f. sp. cepae.</title>
        <authorList>
            <person name="Armitage A.D."/>
            <person name="Taylor A."/>
            <person name="Sobczyk M.K."/>
            <person name="Baxter L."/>
            <person name="Greenfield B.P."/>
            <person name="Bates H.J."/>
            <person name="Wilson F."/>
            <person name="Jackson A.C."/>
            <person name="Ott S."/>
            <person name="Harrison R.J."/>
            <person name="Clarkson J.P."/>
        </authorList>
    </citation>
    <scope>NUCLEOTIDE SEQUENCE [LARGE SCALE GENOMIC DNA]</scope>
    <source>
        <strain evidence="2">FoC_Fus2</strain>
    </source>
</reference>
<organism evidence="2">
    <name type="scientific">Fusarium oxysporum f. sp. cepae</name>
    <dbReference type="NCBI Taxonomy" id="396571"/>
    <lineage>
        <taxon>Eukaryota</taxon>
        <taxon>Fungi</taxon>
        <taxon>Dikarya</taxon>
        <taxon>Ascomycota</taxon>
        <taxon>Pezizomycotina</taxon>
        <taxon>Sordariomycetes</taxon>
        <taxon>Hypocreomycetidae</taxon>
        <taxon>Hypocreales</taxon>
        <taxon>Nectriaceae</taxon>
        <taxon>Fusarium</taxon>
        <taxon>Fusarium oxysporum species complex</taxon>
    </lineage>
</organism>
<dbReference type="AlphaFoldDB" id="A0A3L6N666"/>
<sequence>MSNPEGITVEEAILEAISDSDPELPNQMSEVAHRRFTDTEESD</sequence>
<feature type="region of interest" description="Disordered" evidence="1">
    <location>
        <begin position="17"/>
        <end position="43"/>
    </location>
</feature>
<accession>A0A3L6N666</accession>
<dbReference type="Proteomes" id="UP000270866">
    <property type="component" value="Chromosome 11"/>
</dbReference>
<proteinExistence type="predicted"/>
<dbReference type="EMBL" id="MRCU01000009">
    <property type="protein sequence ID" value="RKK12445.1"/>
    <property type="molecule type" value="Genomic_DNA"/>
</dbReference>
<protein>
    <submittedName>
        <fullName evidence="2">Uncharacterized protein</fullName>
    </submittedName>
</protein>
<evidence type="ECO:0000256" key="1">
    <source>
        <dbReference type="SAM" id="MobiDB-lite"/>
    </source>
</evidence>
<feature type="compositionally biased region" description="Basic and acidic residues" evidence="1">
    <location>
        <begin position="31"/>
        <end position="43"/>
    </location>
</feature>
<gene>
    <name evidence="2" type="ORF">BFJ65_g14303</name>
</gene>
<comment type="caution">
    <text evidence="2">The sequence shown here is derived from an EMBL/GenBank/DDBJ whole genome shotgun (WGS) entry which is preliminary data.</text>
</comment>
<name>A0A3L6N666_FUSOX</name>